<dbReference type="SUPFAM" id="SSF48371">
    <property type="entry name" value="ARM repeat"/>
    <property type="match status" value="4"/>
</dbReference>
<dbReference type="Gene3D" id="1.25.10.10">
    <property type="entry name" value="Leucine-rich Repeat Variant"/>
    <property type="match status" value="4"/>
</dbReference>
<organism evidence="1 2">
    <name type="scientific">Theileria orientalis</name>
    <dbReference type="NCBI Taxonomy" id="68886"/>
    <lineage>
        <taxon>Eukaryota</taxon>
        <taxon>Sar</taxon>
        <taxon>Alveolata</taxon>
        <taxon>Apicomplexa</taxon>
        <taxon>Aconoidasida</taxon>
        <taxon>Piroplasmida</taxon>
        <taxon>Theileriidae</taxon>
        <taxon>Theileria</taxon>
    </lineage>
</organism>
<sequence length="2649" mass="293685">MAVGKMRRAPDSGVANAVSSIIEHQKFKKMLVFGLRSLSDLCNPSLQLYMENAVDALNRNVVTGILTAVQNFGDDEDLILCSSIIMAAMSEGCVEYKEDQKVVKKLVTDGGPKVVEKILETNPSDEDVLDNCFKFLENVSSLNGLSNKGVEFVPHLCASLGSVKTLPVANRLVLCLANLSQGNEVSVAMKTNRGVQSLLDMCNKFVASDNTGTLPLVENCFRVLKSLSQLNLIEQPNLEGVIMLIEASKDSNLVLSRASDVIKSVVDTTKLSNSLSVLEKSQYDAPEYKVAVNTLRCLSYISTIPDSLAKGGVIPILVNLVKNSAAKLSTNGEQIVEVLFGASRMLASISASSTEYGKQVLSSNGLEVLVTALSQSSAYPRAVCGISSALLQLLKYQPNSFGKAVSVALPILYQLSEDQTVSASLVEFLSASSQYSELEMIFVQNKVLEILSTCCQYHTSNLLYQFNVVSILNRFSRFVENLKLVSEYGGLQGITYSLAENYKDPKYCLEVLNLLSVFSATTNASKYLTTGDYLVADVILELMLHYKDNEAVIELSVKILEALLTEKDVEKYVQQLLKVLPNSVKDPEDTFKALAALTGLHKISRLRPHLAKYNVLTDVMKAVTEWVDVNKGGEWVKQRTNLTKAALSGVVVCENKDSMQEMLVTVSELACLPQVKRVIDLEPTEDNFLLHCTGALVTLCGMERSYNEEEMHQALESINRVMKRHQDVRQAQASLLEALNKLIEQSEKLCIAALLSTACLAGIVNYLSSVPMYLNLQLLGIGLIYRCSQLDEGVLEVLKKCNCFQLLRVVNRTHTKSKKLRTMVGSLISLLMPADALETELDQLLKDLTNYVNDKDYEGVHTCLVSINQLLVSKDAVKVAVKLNMAPPLMEAFNFTLKNAAMFNAGGENLFEQTLLELSLVGTNMLNSRIGLVYATKNNFVPFFLTLFSTSASNQKGVFEDGVVNSLDALVMLFKHDMANIDVAFKEDFLSKLSNCFTKVLNSPNIVSSMCKCLGALCASPGKVDKLLNNSDFLKFSNYLVSNLDHSARDFSSVLTSLTALNELLSTKYQPLIEYFDKNTKILPNLFTLLDVCYNNPEAVTMVCNLISYFEKKLLLKRLTDLTKFLEVVSKALTNNKGEVDAVISLLTLLVQILDDSNKEVFKATSVVESISSVMMLHFENDTVTKLGGVLFGFLGAEVQISAMMRNVIKIVETKEENMGQKVDKLCLLLSMYLSSSLKNRGEALKHTEPFLTSLNQCVSYLADNSNLVFSTCCVSRKLCDSSFEDHEDSFGAWAVTSTANMSTIASLVKTEYGYSNAKFLTHAFRVFTACVYNKYTAETMVAESEGLMVKTVQVLERYQENAELVSNVLEYLLYLSNAAVVPESSPNTVLSGVNIVLSNVGGAVELVTNTMMANKANDALVILGLKLLSNLVSGSSELDKNEVVNSLDSCERLCKVSPKQSQPETPEQTKNEENRYSYYLKYFNAAFSNGYLEGHMNGDRVANMVLLFEANGLENVKPVPYALFVLNAAVADLLGTLEKMGGVRSLIDMFEKMLFNNKPLSREELIELLKGINDSMTRDPLKAVLVLKDLLPKLLKTNEGLLTTDKEVVDLMLTGLVTGAEVKGVGRILHSVEYLLKYLETVKKLSPELVSTLLDLMNKDLPKKKTCQTVYENLQELLGIKEAPESESTNYSQVGLNDVLLMEDYKFVLEALSKYNSKVLKGGDAEAKDFGFGCKCVDLWSKCSENSEIMAKTALAAVMVSAMGKQTGLLLLDSLVQSMCTCCKTKDQLLTFVANKELVSTVDHFLVKVYQKRLVTTGSGADQATENLAYENVLFNTMLLVDLTAINRKVYLKTNVIPSLMDVWSLYEQGKYSTQKILRQVFRSLRKVVSEENVQLMMKCKLVSRVNKIFSELISTKENKKSAQVSAAGISTLNEAMIPDALFLIGSMAIILEIKEEICNILLLDKIIELLERYIKIGSSNAIVTNCCLALANICVDYKPASDKFLSMKGPQLNLEVFVNFKSSHEVINGASILLCNVLYKNDKLKEIYGKNGTPGALVECLLNFLNATDPTGLRCMESLFKAVSNLGLFAKNLQYFVEAQMETAYKKWLNKVTHTSNYDLQLVRVGLNCLSNLVVEKNQDYMKKFGVFIEDLVLLLNLDVGDPKLVFLALDILNNLCRSKENCLKFIDLDGIFAAVKNMRKMNYDLEVIVTGIHLFSHLAFDNGTVKLLEIDIFSFLLEILTQATEINDVLISSLRCLRRLIQSPEMVYLLCSQDGLDTLIKCSNRMKDQSSVLVESIRVVLGMLYYTDPYSNTSGYVSGGDQKTPLPQATDDASTVMGSESDEDMGWENIGMNVNNIIDIIKFSCHVAKLESCVKMSRLQSSVISICVYFMSCGLCGEELALNGFSNILCSFVSSFCQGNGSLSLLAVSALEASLNYPLDLRSNIVTKEVLKKYRDLSHVIADKQLKARCSKLLEIVADSEIAPKEIHKFDLAISDWNVDPYPNGVHDLAEPMKEFLRTGGKFQLVVPTTDTTKKKPRKGKEFEHTWRSSQDLSNLEWIFDPTQDKSKIAFMRVRNISRGLKHELLIKANEKDYKRITNQNTLVLLGSATDEYPQGFALPMVFKSNKDRELVAEAFIQWRDAASYN</sequence>
<dbReference type="InterPro" id="IPR016024">
    <property type="entry name" value="ARM-type_fold"/>
</dbReference>
<dbReference type="InterPro" id="IPR011989">
    <property type="entry name" value="ARM-like"/>
</dbReference>
<dbReference type="InterPro" id="IPR000225">
    <property type="entry name" value="Armadillo"/>
</dbReference>
<evidence type="ECO:0000313" key="2">
    <source>
        <dbReference type="Proteomes" id="UP000244811"/>
    </source>
</evidence>
<evidence type="ECO:0000313" key="1">
    <source>
        <dbReference type="EMBL" id="UKK00060.1"/>
    </source>
</evidence>
<name>A0A976MBJ9_THEOR</name>
<dbReference type="SMART" id="SM00185">
    <property type="entry name" value="ARM"/>
    <property type="match status" value="6"/>
</dbReference>
<dbReference type="EMBL" id="CP056069">
    <property type="protein sequence ID" value="UKK00060.1"/>
    <property type="molecule type" value="Genomic_DNA"/>
</dbReference>
<proteinExistence type="predicted"/>
<reference evidence="1" key="1">
    <citation type="submission" date="2022-07" db="EMBL/GenBank/DDBJ databases">
        <title>Evaluation of T. orientalis genome assembly methods using nanopore sequencing and analysis of variation between genomes.</title>
        <authorList>
            <person name="Yam J."/>
            <person name="Micallef M.L."/>
            <person name="Liu M."/>
            <person name="Djordjevic S.P."/>
            <person name="Bogema D.R."/>
            <person name="Jenkins C."/>
        </authorList>
    </citation>
    <scope>NUCLEOTIDE SEQUENCE</scope>
    <source>
        <strain evidence="1">Goon Nure</strain>
    </source>
</reference>
<accession>A0A976MBJ9</accession>
<dbReference type="Proteomes" id="UP000244811">
    <property type="component" value="Chromosome 1"/>
</dbReference>
<evidence type="ECO:0008006" key="3">
    <source>
        <dbReference type="Google" id="ProtNLM"/>
    </source>
</evidence>
<protein>
    <recommendedName>
        <fullName evidence="3">Anonymous antigen-1</fullName>
    </recommendedName>
</protein>
<gene>
    <name evidence="1" type="ORF">MACK_000128</name>
</gene>